<name>A0A8X7NMZ1_CANPA</name>
<dbReference type="GO" id="GO:0005794">
    <property type="term" value="C:Golgi apparatus"/>
    <property type="evidence" value="ECO:0007669"/>
    <property type="project" value="UniProtKB-ARBA"/>
</dbReference>
<accession>A0A8X7NMZ1</accession>
<dbReference type="OrthoDB" id="294853at2759"/>
<dbReference type="Proteomes" id="UP000590412">
    <property type="component" value="Unassembled WGS sequence"/>
</dbReference>
<dbReference type="EMBL" id="JABWAB010000004">
    <property type="protein sequence ID" value="KAF6052974.1"/>
    <property type="molecule type" value="Genomic_DNA"/>
</dbReference>
<dbReference type="InterPro" id="IPR032629">
    <property type="entry name" value="DCB_dom"/>
</dbReference>
<sequence length="1569" mass="178138">MNNVHSLQTDLAHLSSEAKKRYPDVRQIVDSVIKTLKSLTPTTALKDVTDDSLKLQTVNALILACDSGNLKLNNSSIPIIQKLISVHFIPKEKLKDVLKTFSEASHLAEGVQVRILQCLQQLTQEYKTKITGDVLLSMISLCSGLTSTNKSSTVSGVASATLEQVFSNVFDNISITPSPGDKGIDIENEEVVKVDDASYEGYCVFEDLNRITTNKKPKFLKSGIAIRSQSALDIIENVILHHTKLFQQHKELAYLLRAQTAPSLLKILNSPSRSYQLTQRAIRVIQVLLTTQIESLEIEVELILSYLNHALLESQHDGSVPYWEKILILEMLKNVFAKFNVIKVIYEKYDHDESKKDVLKELFNVLNTYLQNDVQFANDTLKFGVPDSNNVHTSVIDATDAVSLSRENYKISLLDHLDKTEPQANIPESYSTYLIFEILVYYCNGVSDFVATMSEITVDEQNLEKNVDFTNAILTSTAAEVILLLDKFIHSALDDALFRDLLSSFQKFTHSVGLLGLDSIRDDLLLRLSKAITASLITLGPNKEEGETSSIHEDPKKHSLAIGESMVESVTSSRVFFKGDGDVNSSTSSVNSINSRHFNSRHVLCLKTLIKLAISLGTTLAQSWSIIWISLQWCAYFLQGPDEFSNFSRSKQNQDLASVRQPHITDADMRSIQASLQSLFDAMSGYDANALISSFSCLAELNDVAFLDDAGKTVNFDLVESPYNKAYYLQKIFQICQLVPAKILIQDTSVWDLVISYITKFGSRRNLHSNLRLYIAESFSRLVEKLASDGFHNDLLSSATATRTLDGLNKYITCLFEHGPPKELLTLNCETEIHLSVLTELHSLIDNYDTHYQGSWAQVFEILNTPFKTIASKDQNLREKVQLLVEKSFDTLKLILDEFLSSLPFKQFKFLIDTVVNFAHQSYDLNISFSAVSYFWLISDSLKSRLLQFEASASQKLEIKSEDELVEFINLNDESYQSYICLEIYLLFCLANLSKQETSRAQVRDGAIQTFFQIVDVHGPALEQSWSVVHLLVLPCLFSIDPAESVKESLETIRLLLEGFTNMYRKFFSHSETSAFHDKWQMIFDYMEKLLSHKNIDINLIVFKSFQDLIDPSAAIDTRQIRNALFNLWKGYSIEYDLVNSSYQDSLVQYMQCFPPLYRVIQSDLTLDEVNTVVDIFNKGARYPVLPLHQSDANKPSKLQSTILTNISVLDKNDVGIQAAVVQLLANVIVYPYGVRMRIEQKFQNNVFVQKNYQIPTFIGISHLGLQLMKSKFDEFGYTRVFTDEQSIIKTIKALIEAVERKLQGISMAKTPLWIEAHDILKVLINELINEKKEDLSDELWSLLTKSLMLTIAFDSDIASDADIKITHYQELSELIVPNLIKKDNALILDLVKSVYENSYLYNRNSDEKDLILNNVTDEKVAIGHLTSFKFDEYFGTTEQLHVLPNTKIRFNNLNELFRLSNLDTKYKSSCELYLLRRISFTLRRAVADLKLSGNRPLPRVQLNEILVVLEQMLRMQPASNANEQQFKKLNRLLVLLTPFANKFGDSNKSLLAKVLMKFCIQDTMCRRM</sequence>
<dbReference type="SUPFAM" id="SSF48371">
    <property type="entry name" value="ARM repeat"/>
    <property type="match status" value="1"/>
</dbReference>
<keyword evidence="1" id="KW-0813">Transport</keyword>
<comment type="caution">
    <text evidence="6">The sequence shown here is derived from an EMBL/GenBank/DDBJ whole genome shotgun (WGS) entry which is preliminary data.</text>
</comment>
<dbReference type="Pfam" id="PF12783">
    <property type="entry name" value="Sec7-like_HUS"/>
    <property type="match status" value="1"/>
</dbReference>
<reference evidence="6" key="1">
    <citation type="submission" date="2020-03" db="EMBL/GenBank/DDBJ databases">
        <title>FDA dAtabase for Regulatory Grade micrObial Sequences (FDA-ARGOS): Supporting development and validation of Infectious Disease Dx tests.</title>
        <authorList>
            <person name="Campos J."/>
            <person name="Goldberg B."/>
            <person name="Tallon L."/>
            <person name="Sadzewicz L."/>
            <person name="Vavikolanu K."/>
            <person name="Mehta A."/>
            <person name="Aluvathingal J."/>
            <person name="Nadendla S."/>
            <person name="Nandy P."/>
            <person name="Geyer C."/>
            <person name="Yan Y."/>
            <person name="Sichtig H."/>
        </authorList>
    </citation>
    <scope>NUCLEOTIDE SEQUENCE [LARGE SCALE GENOMIC DNA]</scope>
    <source>
        <strain evidence="6">FDAARGOS_652</strain>
    </source>
</reference>
<evidence type="ECO:0000259" key="3">
    <source>
        <dbReference type="Pfam" id="PF12783"/>
    </source>
</evidence>
<evidence type="ECO:0000259" key="5">
    <source>
        <dbReference type="Pfam" id="PF16213"/>
    </source>
</evidence>
<feature type="domain" description="Mon2/Sec7/BIG1-like dimerisation and cyclophilin-binding" evidence="5">
    <location>
        <begin position="4"/>
        <end position="174"/>
    </location>
</feature>
<evidence type="ECO:0000259" key="4">
    <source>
        <dbReference type="Pfam" id="PF16206"/>
    </source>
</evidence>
<protein>
    <submittedName>
        <fullName evidence="6">Guanine nucleotide exchange factor in Golgi transport N-terminal family protein</fullName>
    </submittedName>
</protein>
<evidence type="ECO:0000256" key="2">
    <source>
        <dbReference type="ARBA" id="ARBA00022927"/>
    </source>
</evidence>
<keyword evidence="2" id="KW-0653">Protein transport</keyword>
<dbReference type="Pfam" id="PF16213">
    <property type="entry name" value="DCB"/>
    <property type="match status" value="1"/>
</dbReference>
<organism evidence="6 7">
    <name type="scientific">Candida parapsilosis</name>
    <name type="common">Yeast</name>
    <dbReference type="NCBI Taxonomy" id="5480"/>
    <lineage>
        <taxon>Eukaryota</taxon>
        <taxon>Fungi</taxon>
        <taxon>Dikarya</taxon>
        <taxon>Ascomycota</taxon>
        <taxon>Saccharomycotina</taxon>
        <taxon>Pichiomycetes</taxon>
        <taxon>Debaryomycetaceae</taxon>
        <taxon>Candida/Lodderomyces clade</taxon>
        <taxon>Candida</taxon>
    </lineage>
</organism>
<proteinExistence type="predicted"/>
<gene>
    <name evidence="6" type="ORF">FOB60_003230</name>
</gene>
<dbReference type="InterPro" id="IPR016024">
    <property type="entry name" value="ARM-type_fold"/>
</dbReference>
<dbReference type="InterPro" id="IPR032691">
    <property type="entry name" value="Mon2/Sec7/BIG1-like_HUS"/>
</dbReference>
<evidence type="ECO:0000256" key="1">
    <source>
        <dbReference type="ARBA" id="ARBA00022448"/>
    </source>
</evidence>
<dbReference type="Pfam" id="PF16206">
    <property type="entry name" value="Mon2_C"/>
    <property type="match status" value="1"/>
</dbReference>
<dbReference type="InterPro" id="IPR032817">
    <property type="entry name" value="Mon2_C"/>
</dbReference>
<evidence type="ECO:0000313" key="6">
    <source>
        <dbReference type="EMBL" id="KAF6052974.1"/>
    </source>
</evidence>
<feature type="domain" description="Mon2/Sec7/BIG1-like HUS" evidence="3">
    <location>
        <begin position="199"/>
        <end position="358"/>
    </location>
</feature>
<evidence type="ECO:0000313" key="7">
    <source>
        <dbReference type="Proteomes" id="UP000590412"/>
    </source>
</evidence>
<feature type="domain" description="Mon2 C-terminal" evidence="4">
    <location>
        <begin position="898"/>
        <end position="1034"/>
    </location>
</feature>
<dbReference type="GO" id="GO:0015031">
    <property type="term" value="P:protein transport"/>
    <property type="evidence" value="ECO:0007669"/>
    <property type="project" value="UniProtKB-KW"/>
</dbReference>